<keyword evidence="7" id="KW-0175">Coiled coil</keyword>
<evidence type="ECO:0000313" key="10">
    <source>
        <dbReference type="EMBL" id="ADR33132.1"/>
    </source>
</evidence>
<dbReference type="GO" id="GO:0008855">
    <property type="term" value="F:exodeoxyribonuclease VII activity"/>
    <property type="evidence" value="ECO:0007669"/>
    <property type="project" value="UniProtKB-UniRule"/>
</dbReference>
<gene>
    <name evidence="5" type="primary">xseA</name>
    <name evidence="10" type="ordered locus">Sulku_0465</name>
</gene>
<comment type="similarity">
    <text evidence="5 6">Belongs to the XseA family.</text>
</comment>
<sequence length="420" mass="47002">MASTLSVSSLNEQIKTLLETSFEFVSVEGELSRVTKHGSGHIYFTLKDNESAIKCVMFKGNASRLKFSLEEGAHVILHGALSLYKPRGEYQINAFSAEPYGAGALAVAFEQLKQKLEAKGYFDPTRKKPFPKFPQTVVLVTSATGAALQDMQRVATQRWPLVKLIVLDVLVQGPSASGQIADALRTADTLHADAVVVGRGGGSIEDLWAFNEEIVADALYAMKTPTISAVGHEIDWVISDYVADMRAPTPSAAMQMLLPDQNELSQSIDEIRYGAYGMITQRLERKREQLLSMQEAFKRHGVEHRLEVQQELIKELRERLNRQMTQRLEQSRREIIPLMERLSQNIESILRQKQFMITQLSEGFNANHPKNKNKSGFAQIAREGKVIDLDALSVGDRFEAMNDKRVVRAEVVEIVSINVD</sequence>
<accession>E4TZW7</accession>
<dbReference type="GO" id="GO:0003676">
    <property type="term" value="F:nucleic acid binding"/>
    <property type="evidence" value="ECO:0007669"/>
    <property type="project" value="InterPro"/>
</dbReference>
<keyword evidence="2 5" id="KW-0540">Nuclease</keyword>
<feature type="domain" description="Exonuclease VII large subunit C-terminal" evidence="8">
    <location>
        <begin position="121"/>
        <end position="399"/>
    </location>
</feature>
<dbReference type="PANTHER" id="PTHR30008">
    <property type="entry name" value="EXODEOXYRIBONUCLEASE 7 LARGE SUBUNIT"/>
    <property type="match status" value="1"/>
</dbReference>
<keyword evidence="1 5" id="KW-0963">Cytoplasm</keyword>
<dbReference type="EMBL" id="CP002355">
    <property type="protein sequence ID" value="ADR33132.1"/>
    <property type="molecule type" value="Genomic_DNA"/>
</dbReference>
<dbReference type="InterPro" id="IPR003753">
    <property type="entry name" value="Exonuc_VII_L"/>
</dbReference>
<dbReference type="OrthoDB" id="9802795at2"/>
<dbReference type="InterPro" id="IPR020579">
    <property type="entry name" value="Exonuc_VII_lsu_C"/>
</dbReference>
<dbReference type="InterPro" id="IPR025824">
    <property type="entry name" value="OB-fold_nuc-bd_dom"/>
</dbReference>
<evidence type="ECO:0000259" key="8">
    <source>
        <dbReference type="Pfam" id="PF02601"/>
    </source>
</evidence>
<evidence type="ECO:0000256" key="5">
    <source>
        <dbReference type="HAMAP-Rule" id="MF_00378"/>
    </source>
</evidence>
<comment type="subcellular location">
    <subcellularLocation>
        <location evidence="5 6">Cytoplasm</location>
    </subcellularLocation>
</comment>
<evidence type="ECO:0000256" key="3">
    <source>
        <dbReference type="ARBA" id="ARBA00022801"/>
    </source>
</evidence>
<dbReference type="GO" id="GO:0006308">
    <property type="term" value="P:DNA catabolic process"/>
    <property type="evidence" value="ECO:0007669"/>
    <property type="project" value="UniProtKB-UniRule"/>
</dbReference>
<dbReference type="AlphaFoldDB" id="E4TZW7"/>
<dbReference type="GO" id="GO:0009318">
    <property type="term" value="C:exodeoxyribonuclease VII complex"/>
    <property type="evidence" value="ECO:0007669"/>
    <property type="project" value="UniProtKB-UniRule"/>
</dbReference>
<evidence type="ECO:0000256" key="1">
    <source>
        <dbReference type="ARBA" id="ARBA00022490"/>
    </source>
</evidence>
<keyword evidence="11" id="KW-1185">Reference proteome</keyword>
<dbReference type="CDD" id="cd04489">
    <property type="entry name" value="ExoVII_LU_OBF"/>
    <property type="match status" value="1"/>
</dbReference>
<evidence type="ECO:0000259" key="9">
    <source>
        <dbReference type="Pfam" id="PF13742"/>
    </source>
</evidence>
<feature type="domain" description="OB-fold nucleic acid binding" evidence="9">
    <location>
        <begin position="5"/>
        <end position="95"/>
    </location>
</feature>
<dbReference type="HOGENOM" id="CLU_023625_2_0_7"/>
<protein>
    <recommendedName>
        <fullName evidence="5">Exodeoxyribonuclease 7 large subunit</fullName>
        <ecNumber evidence="5">3.1.11.6</ecNumber>
    </recommendedName>
    <alternativeName>
        <fullName evidence="5">Exodeoxyribonuclease VII large subunit</fullName>
        <shortName evidence="5">Exonuclease VII large subunit</shortName>
    </alternativeName>
</protein>
<keyword evidence="4 5" id="KW-0269">Exonuclease</keyword>
<evidence type="ECO:0000256" key="4">
    <source>
        <dbReference type="ARBA" id="ARBA00022839"/>
    </source>
</evidence>
<dbReference type="EC" id="3.1.11.6" evidence="5"/>
<name>E4TZW7_SULKY</name>
<feature type="coiled-coil region" evidence="7">
    <location>
        <begin position="299"/>
        <end position="359"/>
    </location>
</feature>
<comment type="function">
    <text evidence="5">Bidirectionally degrades single-stranded DNA into large acid-insoluble oligonucleotides, which are then degraded further into small acid-soluble oligonucleotides.</text>
</comment>
<evidence type="ECO:0000256" key="6">
    <source>
        <dbReference type="RuleBase" id="RU004355"/>
    </source>
</evidence>
<comment type="catalytic activity">
    <reaction evidence="5 6">
        <text>Exonucleolytic cleavage in either 5'- to 3'- or 3'- to 5'-direction to yield nucleoside 5'-phosphates.</text>
        <dbReference type="EC" id="3.1.11.6"/>
    </reaction>
</comment>
<dbReference type="Pfam" id="PF02601">
    <property type="entry name" value="Exonuc_VII_L"/>
    <property type="match status" value="1"/>
</dbReference>
<dbReference type="GO" id="GO:0005737">
    <property type="term" value="C:cytoplasm"/>
    <property type="evidence" value="ECO:0007669"/>
    <property type="project" value="UniProtKB-SubCell"/>
</dbReference>
<comment type="subunit">
    <text evidence="5">Heterooligomer composed of large and small subunits.</text>
</comment>
<proteinExistence type="inferred from homology"/>
<dbReference type="KEGG" id="sku:Sulku_0465"/>
<evidence type="ECO:0000313" key="11">
    <source>
        <dbReference type="Proteomes" id="UP000008721"/>
    </source>
</evidence>
<reference evidence="10 11" key="1">
    <citation type="journal article" date="2012" name="Stand. Genomic Sci.">
        <title>Complete genome sequence of the sulfur compounds oxidizing chemolithoautotroph Sulfuricurvum kujiense type strain (YK-1(T)).</title>
        <authorList>
            <person name="Han C."/>
            <person name="Kotsyurbenko O."/>
            <person name="Chertkov O."/>
            <person name="Held B."/>
            <person name="Lapidus A."/>
            <person name="Nolan M."/>
            <person name="Lucas S."/>
            <person name="Hammon N."/>
            <person name="Deshpande S."/>
            <person name="Cheng J.F."/>
            <person name="Tapia R."/>
            <person name="Goodwin L.A."/>
            <person name="Pitluck S."/>
            <person name="Liolios K."/>
            <person name="Pagani I."/>
            <person name="Ivanova N."/>
            <person name="Mavromatis K."/>
            <person name="Mikhailova N."/>
            <person name="Pati A."/>
            <person name="Chen A."/>
            <person name="Palaniappan K."/>
            <person name="Land M."/>
            <person name="Hauser L."/>
            <person name="Chang Y.J."/>
            <person name="Jeffries C.D."/>
            <person name="Brambilla E.M."/>
            <person name="Rohde M."/>
            <person name="Spring S."/>
            <person name="Sikorski J."/>
            <person name="Goker M."/>
            <person name="Woyke T."/>
            <person name="Bristow J."/>
            <person name="Eisen J.A."/>
            <person name="Markowitz V."/>
            <person name="Hugenholtz P."/>
            <person name="Kyrpides N.C."/>
            <person name="Klenk H.P."/>
            <person name="Detter J.C."/>
        </authorList>
    </citation>
    <scope>NUCLEOTIDE SEQUENCE [LARGE SCALE GENOMIC DNA]</scope>
    <source>
        <strain evidence="11">ATCC BAA-921 / DSM 16994 / JCM 11577 / YK-1</strain>
    </source>
</reference>
<dbReference type="RefSeq" id="WP_013459329.1">
    <property type="nucleotide sequence ID" value="NC_014762.1"/>
</dbReference>
<evidence type="ECO:0000256" key="7">
    <source>
        <dbReference type="SAM" id="Coils"/>
    </source>
</evidence>
<dbReference type="HAMAP" id="MF_00378">
    <property type="entry name" value="Exonuc_7_L"/>
    <property type="match status" value="1"/>
</dbReference>
<dbReference type="STRING" id="709032.Sulku_0465"/>
<dbReference type="NCBIfam" id="TIGR00237">
    <property type="entry name" value="xseA"/>
    <property type="match status" value="1"/>
</dbReference>
<dbReference type="Proteomes" id="UP000008721">
    <property type="component" value="Chromosome"/>
</dbReference>
<dbReference type="PANTHER" id="PTHR30008:SF0">
    <property type="entry name" value="EXODEOXYRIBONUCLEASE 7 LARGE SUBUNIT"/>
    <property type="match status" value="1"/>
</dbReference>
<keyword evidence="3 5" id="KW-0378">Hydrolase</keyword>
<dbReference type="Pfam" id="PF13742">
    <property type="entry name" value="tRNA_anti_2"/>
    <property type="match status" value="1"/>
</dbReference>
<dbReference type="eggNOG" id="COG1570">
    <property type="taxonomic scope" value="Bacteria"/>
</dbReference>
<dbReference type="SUPFAM" id="SSF58113">
    <property type="entry name" value="Apolipoprotein A-I"/>
    <property type="match status" value="1"/>
</dbReference>
<organism evidence="10 11">
    <name type="scientific">Sulfuricurvum kujiense (strain ATCC BAA-921 / DSM 16994 / JCM 11577 / YK-1)</name>
    <dbReference type="NCBI Taxonomy" id="709032"/>
    <lineage>
        <taxon>Bacteria</taxon>
        <taxon>Pseudomonadati</taxon>
        <taxon>Campylobacterota</taxon>
        <taxon>Epsilonproteobacteria</taxon>
        <taxon>Campylobacterales</taxon>
        <taxon>Sulfurimonadaceae</taxon>
        <taxon>Sulfuricurvum</taxon>
    </lineage>
</organism>
<evidence type="ECO:0000256" key="2">
    <source>
        <dbReference type="ARBA" id="ARBA00022722"/>
    </source>
</evidence>